<dbReference type="SUPFAM" id="SSF48179">
    <property type="entry name" value="6-phosphogluconate dehydrogenase C-terminal domain-like"/>
    <property type="match status" value="1"/>
</dbReference>
<feature type="region of interest" description="Disordered" evidence="10">
    <location>
        <begin position="315"/>
        <end position="337"/>
    </location>
</feature>
<proteinExistence type="inferred from homology"/>
<keyword evidence="6" id="KW-0521">NADP</keyword>
<dbReference type="Gene3D" id="3.40.50.720">
    <property type="entry name" value="NAD(P)-binding Rossmann-like Domain"/>
    <property type="match status" value="1"/>
</dbReference>
<protein>
    <recommendedName>
        <fullName evidence="4">2-dehydropantoate 2-reductase</fullName>
        <ecNumber evidence="3">1.1.1.169</ecNumber>
    </recommendedName>
    <alternativeName>
        <fullName evidence="8">Ketopantoate reductase</fullName>
    </alternativeName>
</protein>
<accession>A0ABR9SK91</accession>
<dbReference type="Gene3D" id="1.10.1040.10">
    <property type="entry name" value="N-(1-d-carboxylethyl)-l-norvaline Dehydrogenase, domain 2"/>
    <property type="match status" value="1"/>
</dbReference>
<dbReference type="InterPro" id="IPR013332">
    <property type="entry name" value="KPR_N"/>
</dbReference>
<organism evidence="13 14">
    <name type="scientific">Ramlibacter aquaticus</name>
    <dbReference type="NCBI Taxonomy" id="2780094"/>
    <lineage>
        <taxon>Bacteria</taxon>
        <taxon>Pseudomonadati</taxon>
        <taxon>Pseudomonadota</taxon>
        <taxon>Betaproteobacteria</taxon>
        <taxon>Burkholderiales</taxon>
        <taxon>Comamonadaceae</taxon>
        <taxon>Ramlibacter</taxon>
    </lineage>
</organism>
<comment type="catalytic activity">
    <reaction evidence="9">
        <text>(R)-pantoate + NADP(+) = 2-dehydropantoate + NADPH + H(+)</text>
        <dbReference type="Rhea" id="RHEA:16233"/>
        <dbReference type="ChEBI" id="CHEBI:11561"/>
        <dbReference type="ChEBI" id="CHEBI:15378"/>
        <dbReference type="ChEBI" id="CHEBI:15980"/>
        <dbReference type="ChEBI" id="CHEBI:57783"/>
        <dbReference type="ChEBI" id="CHEBI:58349"/>
        <dbReference type="EC" id="1.1.1.169"/>
    </reaction>
</comment>
<evidence type="ECO:0000256" key="9">
    <source>
        <dbReference type="ARBA" id="ARBA00048793"/>
    </source>
</evidence>
<dbReference type="InterPro" id="IPR008927">
    <property type="entry name" value="6-PGluconate_DH-like_C_sf"/>
</dbReference>
<evidence type="ECO:0000256" key="5">
    <source>
        <dbReference type="ARBA" id="ARBA00022655"/>
    </source>
</evidence>
<feature type="compositionally biased region" description="Low complexity" evidence="10">
    <location>
        <begin position="328"/>
        <end position="337"/>
    </location>
</feature>
<feature type="domain" description="Ketopantoate reductase C-terminal" evidence="12">
    <location>
        <begin position="178"/>
        <end position="314"/>
    </location>
</feature>
<dbReference type="PANTHER" id="PTHR43765">
    <property type="entry name" value="2-DEHYDROPANTOATE 2-REDUCTASE-RELATED"/>
    <property type="match status" value="1"/>
</dbReference>
<keyword evidence="7" id="KW-0560">Oxidoreductase</keyword>
<evidence type="ECO:0000256" key="6">
    <source>
        <dbReference type="ARBA" id="ARBA00022857"/>
    </source>
</evidence>
<dbReference type="Pfam" id="PF08546">
    <property type="entry name" value="ApbA_C"/>
    <property type="match status" value="1"/>
</dbReference>
<comment type="pathway">
    <text evidence="1">Cofactor biosynthesis; (R)-pantothenate biosynthesis; (R)-pantoate from 3-methyl-2-oxobutanoate: step 2/2.</text>
</comment>
<dbReference type="InterPro" id="IPR013752">
    <property type="entry name" value="KPA_reductase"/>
</dbReference>
<evidence type="ECO:0000256" key="3">
    <source>
        <dbReference type="ARBA" id="ARBA00013014"/>
    </source>
</evidence>
<dbReference type="RefSeq" id="WP_193782285.1">
    <property type="nucleotide sequence ID" value="NZ_JADDOJ010000130.1"/>
</dbReference>
<evidence type="ECO:0000256" key="10">
    <source>
        <dbReference type="SAM" id="MobiDB-lite"/>
    </source>
</evidence>
<comment type="caution">
    <text evidence="13">The sequence shown here is derived from an EMBL/GenBank/DDBJ whole genome shotgun (WGS) entry which is preliminary data.</text>
</comment>
<dbReference type="InterPro" id="IPR013328">
    <property type="entry name" value="6PGD_dom2"/>
</dbReference>
<evidence type="ECO:0000256" key="4">
    <source>
        <dbReference type="ARBA" id="ARBA00019465"/>
    </source>
</evidence>
<keyword evidence="14" id="KW-1185">Reference proteome</keyword>
<comment type="similarity">
    <text evidence="2">Belongs to the ketopantoate reductase family.</text>
</comment>
<dbReference type="Proteomes" id="UP000715965">
    <property type="component" value="Unassembled WGS sequence"/>
</dbReference>
<dbReference type="InterPro" id="IPR036291">
    <property type="entry name" value="NAD(P)-bd_dom_sf"/>
</dbReference>
<dbReference type="PANTHER" id="PTHR43765:SF2">
    <property type="entry name" value="2-DEHYDROPANTOATE 2-REDUCTASE"/>
    <property type="match status" value="1"/>
</dbReference>
<keyword evidence="5" id="KW-0566">Pantothenate biosynthesis</keyword>
<dbReference type="EMBL" id="JADDOJ010000130">
    <property type="protein sequence ID" value="MBE7942738.1"/>
    <property type="molecule type" value="Genomic_DNA"/>
</dbReference>
<evidence type="ECO:0000313" key="14">
    <source>
        <dbReference type="Proteomes" id="UP000715965"/>
    </source>
</evidence>
<dbReference type="InterPro" id="IPR050838">
    <property type="entry name" value="Ketopantoate_reductase"/>
</dbReference>
<dbReference type="EC" id="1.1.1.169" evidence="3"/>
<sequence length="337" mass="35455">MILTIGAGAVGTVLLGALGRHPAADLALYARPKDRAAFEAAPGVRVEDAQGRPVFTAPRPRLVDRLDLQGVDHLLLCVKHGALAPLLEQLPQPSAFPPGCTVVCTLNGVDALRMLRRQLPGVRILPMTIMFNAQWRGPLQAQLATKPALVLGGTGDAALAAAFQGSGMAVARARGDEAVWGKLLINLANAICAVTHATIQDLLTVPALREACAASIEEALAVLRAAGIAFEWPMPIPPSAYLALLRRGGPVTWWLARARNGVREGSYPSMVADIDQRRTTEVLLLNGEIARLGEATGVPTPVASRLVSMVQALEHSPAAQPPRPLPPEALAAALRPA</sequence>
<evidence type="ECO:0000256" key="2">
    <source>
        <dbReference type="ARBA" id="ARBA00007870"/>
    </source>
</evidence>
<evidence type="ECO:0000313" key="13">
    <source>
        <dbReference type="EMBL" id="MBE7942738.1"/>
    </source>
</evidence>
<dbReference type="SUPFAM" id="SSF51735">
    <property type="entry name" value="NAD(P)-binding Rossmann-fold domains"/>
    <property type="match status" value="1"/>
</dbReference>
<name>A0ABR9SK91_9BURK</name>
<reference evidence="13 14" key="1">
    <citation type="submission" date="2020-10" db="EMBL/GenBank/DDBJ databases">
        <title>Draft genome of Ramlibacter aquaticus LMG 30558.</title>
        <authorList>
            <person name="Props R."/>
        </authorList>
    </citation>
    <scope>NUCLEOTIDE SEQUENCE [LARGE SCALE GENOMIC DNA]</scope>
    <source>
        <strain evidence="13 14">LMG 30558</strain>
    </source>
</reference>
<feature type="domain" description="Ketopantoate reductase N-terminal" evidence="11">
    <location>
        <begin position="2"/>
        <end position="152"/>
    </location>
</feature>
<gene>
    <name evidence="13" type="ORF">IM725_19385</name>
</gene>
<evidence type="ECO:0000259" key="11">
    <source>
        <dbReference type="Pfam" id="PF02558"/>
    </source>
</evidence>
<evidence type="ECO:0000256" key="1">
    <source>
        <dbReference type="ARBA" id="ARBA00004994"/>
    </source>
</evidence>
<dbReference type="Pfam" id="PF02558">
    <property type="entry name" value="ApbA"/>
    <property type="match status" value="1"/>
</dbReference>
<evidence type="ECO:0000256" key="8">
    <source>
        <dbReference type="ARBA" id="ARBA00032024"/>
    </source>
</evidence>
<evidence type="ECO:0000256" key="7">
    <source>
        <dbReference type="ARBA" id="ARBA00023002"/>
    </source>
</evidence>
<evidence type="ECO:0000259" key="12">
    <source>
        <dbReference type="Pfam" id="PF08546"/>
    </source>
</evidence>